<feature type="domain" description="Putative auto-transporter adhesin head GIN" evidence="2">
    <location>
        <begin position="18"/>
        <end position="196"/>
    </location>
</feature>
<evidence type="ECO:0000256" key="1">
    <source>
        <dbReference type="SAM" id="MobiDB-lite"/>
    </source>
</evidence>
<dbReference type="Pfam" id="PF10988">
    <property type="entry name" value="DUF2807"/>
    <property type="match status" value="1"/>
</dbReference>
<dbReference type="PANTHER" id="PTHR39200">
    <property type="entry name" value="HYPOTHETICAL EXPORTED PROTEIN"/>
    <property type="match status" value="1"/>
</dbReference>
<organism evidence="3 4">
    <name type="scientific">Pontibacter toksunensis</name>
    <dbReference type="NCBI Taxonomy" id="1332631"/>
    <lineage>
        <taxon>Bacteria</taxon>
        <taxon>Pseudomonadati</taxon>
        <taxon>Bacteroidota</taxon>
        <taxon>Cytophagia</taxon>
        <taxon>Cytophagales</taxon>
        <taxon>Hymenobacteraceae</taxon>
        <taxon>Pontibacter</taxon>
    </lineage>
</organism>
<accession>A0ABW6BS04</accession>
<dbReference type="Proteomes" id="UP001597641">
    <property type="component" value="Unassembled WGS sequence"/>
</dbReference>
<comment type="caution">
    <text evidence="3">The sequence shown here is derived from an EMBL/GenBank/DDBJ whole genome shotgun (WGS) entry which is preliminary data.</text>
</comment>
<gene>
    <name evidence="3" type="ORF">ACFS7Z_04390</name>
</gene>
<evidence type="ECO:0000313" key="3">
    <source>
        <dbReference type="EMBL" id="MFD2999589.1"/>
    </source>
</evidence>
<reference evidence="4" key="1">
    <citation type="journal article" date="2019" name="Int. J. Syst. Evol. Microbiol.">
        <title>The Global Catalogue of Microorganisms (GCM) 10K type strain sequencing project: providing services to taxonomists for standard genome sequencing and annotation.</title>
        <authorList>
            <consortium name="The Broad Institute Genomics Platform"/>
            <consortium name="The Broad Institute Genome Sequencing Center for Infectious Disease"/>
            <person name="Wu L."/>
            <person name="Ma J."/>
        </authorList>
    </citation>
    <scope>NUCLEOTIDE SEQUENCE [LARGE SCALE GENOMIC DNA]</scope>
    <source>
        <strain evidence="4">KCTC 23984</strain>
    </source>
</reference>
<dbReference type="Gene3D" id="2.160.20.120">
    <property type="match status" value="1"/>
</dbReference>
<protein>
    <submittedName>
        <fullName evidence="3">Head GIN domain-containing protein</fullName>
    </submittedName>
</protein>
<feature type="region of interest" description="Disordered" evidence="1">
    <location>
        <begin position="188"/>
        <end position="211"/>
    </location>
</feature>
<evidence type="ECO:0000313" key="4">
    <source>
        <dbReference type="Proteomes" id="UP001597641"/>
    </source>
</evidence>
<dbReference type="InterPro" id="IPR021255">
    <property type="entry name" value="DUF2807"/>
</dbReference>
<proteinExistence type="predicted"/>
<name>A0ABW6BS04_9BACT</name>
<keyword evidence="4" id="KW-1185">Reference proteome</keyword>
<dbReference type="PANTHER" id="PTHR39200:SF1">
    <property type="entry name" value="AUTO-TRANSPORTER ADHESIN HEAD GIN DOMAIN-CONTAINING PROTEIN-RELATED"/>
    <property type="match status" value="1"/>
</dbReference>
<dbReference type="EMBL" id="JBHUOX010000002">
    <property type="protein sequence ID" value="MFD2999589.1"/>
    <property type="molecule type" value="Genomic_DNA"/>
</dbReference>
<sequence length="211" mass="22695">MKGEGDTETRSLDIAPLEGIDVSGSMRVFIRKGSPQRVEVEGQRNVLDELGTKVQDGVWDIEFNRCIRDHNPVMVYITTPEIRQASVGGSGYVELEDVFESEEFDASVSGSGDMKLRLATNRLNSRISGSGTITAAGVASRHDISISGSGNNQSFDLTTREAEIDISGSGKAEVNVEERMDVEISGSGRVYHQGSPTINADVSGSGKVIRK</sequence>
<evidence type="ECO:0000259" key="2">
    <source>
        <dbReference type="Pfam" id="PF10988"/>
    </source>
</evidence>